<dbReference type="Proteomes" id="UP001500121">
    <property type="component" value="Unassembled WGS sequence"/>
</dbReference>
<dbReference type="Pfam" id="PF00300">
    <property type="entry name" value="His_Phos_1"/>
    <property type="match status" value="1"/>
</dbReference>
<evidence type="ECO:0000313" key="2">
    <source>
        <dbReference type="Proteomes" id="UP001500121"/>
    </source>
</evidence>
<protein>
    <recommendedName>
        <fullName evidence="3">Histidine phosphatase family protein</fullName>
    </recommendedName>
</protein>
<dbReference type="SUPFAM" id="SSF53254">
    <property type="entry name" value="Phosphoglycerate mutase-like"/>
    <property type="match status" value="1"/>
</dbReference>
<organism evidence="1 2">
    <name type="scientific">Amnibacterium soli</name>
    <dbReference type="NCBI Taxonomy" id="1282736"/>
    <lineage>
        <taxon>Bacteria</taxon>
        <taxon>Bacillati</taxon>
        <taxon>Actinomycetota</taxon>
        <taxon>Actinomycetes</taxon>
        <taxon>Micrococcales</taxon>
        <taxon>Microbacteriaceae</taxon>
        <taxon>Amnibacterium</taxon>
    </lineage>
</organism>
<dbReference type="EMBL" id="BAABLP010000010">
    <property type="protein sequence ID" value="GAA4756676.1"/>
    <property type="molecule type" value="Genomic_DNA"/>
</dbReference>
<gene>
    <name evidence="1" type="ORF">GCM10025783_32530</name>
</gene>
<keyword evidence="2" id="KW-1185">Reference proteome</keyword>
<accession>A0ABP8ZH83</accession>
<dbReference type="Gene3D" id="3.40.50.1240">
    <property type="entry name" value="Phosphoglycerate mutase-like"/>
    <property type="match status" value="1"/>
</dbReference>
<dbReference type="InterPro" id="IPR013078">
    <property type="entry name" value="His_Pase_superF_clade-1"/>
</dbReference>
<evidence type="ECO:0008006" key="3">
    <source>
        <dbReference type="Google" id="ProtNLM"/>
    </source>
</evidence>
<reference evidence="2" key="1">
    <citation type="journal article" date="2019" name="Int. J. Syst. Evol. Microbiol.">
        <title>The Global Catalogue of Microorganisms (GCM) 10K type strain sequencing project: providing services to taxonomists for standard genome sequencing and annotation.</title>
        <authorList>
            <consortium name="The Broad Institute Genomics Platform"/>
            <consortium name="The Broad Institute Genome Sequencing Center for Infectious Disease"/>
            <person name="Wu L."/>
            <person name="Ma J."/>
        </authorList>
    </citation>
    <scope>NUCLEOTIDE SEQUENCE [LARGE SCALE GENOMIC DNA]</scope>
    <source>
        <strain evidence="2">JCM 19015</strain>
    </source>
</reference>
<dbReference type="InterPro" id="IPR029033">
    <property type="entry name" value="His_PPase_superfam"/>
</dbReference>
<sequence length="148" mass="15960">MRDAPQAVICSAERKAIETATILAEALDLQTTVDPGLGEMDRTATGYLPPGEFEQTADDFFAQPEVSVRGWERGIDAQHRIETAVRRNLCAGADPAIAFVAHGGVGALLMASLMSAPISRAFDQPGLGSCFRFDARTWTLLSPWEPIL</sequence>
<proteinExistence type="predicted"/>
<evidence type="ECO:0000313" key="1">
    <source>
        <dbReference type="EMBL" id="GAA4756676.1"/>
    </source>
</evidence>
<name>A0ABP8ZH83_9MICO</name>
<comment type="caution">
    <text evidence="1">The sequence shown here is derived from an EMBL/GenBank/DDBJ whole genome shotgun (WGS) entry which is preliminary data.</text>
</comment>